<proteinExistence type="predicted"/>
<dbReference type="EMBL" id="JAPUUL010000372">
    <property type="protein sequence ID" value="KAJ8131029.1"/>
    <property type="molecule type" value="Genomic_DNA"/>
</dbReference>
<name>A0ACC2JU31_9PEZI</name>
<reference evidence="1" key="1">
    <citation type="submission" date="2022-12" db="EMBL/GenBank/DDBJ databases">
        <title>Genome Sequence of Lasiodiplodia mahajangana.</title>
        <authorList>
            <person name="Buettner E."/>
        </authorList>
    </citation>
    <scope>NUCLEOTIDE SEQUENCE</scope>
    <source>
        <strain evidence="1">VT137</strain>
    </source>
</reference>
<dbReference type="Proteomes" id="UP001153332">
    <property type="component" value="Unassembled WGS sequence"/>
</dbReference>
<organism evidence="1 2">
    <name type="scientific">Lasiodiplodia mahajangana</name>
    <dbReference type="NCBI Taxonomy" id="1108764"/>
    <lineage>
        <taxon>Eukaryota</taxon>
        <taxon>Fungi</taxon>
        <taxon>Dikarya</taxon>
        <taxon>Ascomycota</taxon>
        <taxon>Pezizomycotina</taxon>
        <taxon>Dothideomycetes</taxon>
        <taxon>Dothideomycetes incertae sedis</taxon>
        <taxon>Botryosphaeriales</taxon>
        <taxon>Botryosphaeriaceae</taxon>
        <taxon>Lasiodiplodia</taxon>
    </lineage>
</organism>
<comment type="caution">
    <text evidence="1">The sequence shown here is derived from an EMBL/GenBank/DDBJ whole genome shotgun (WGS) entry which is preliminary data.</text>
</comment>
<keyword evidence="2" id="KW-1185">Reference proteome</keyword>
<gene>
    <name evidence="1" type="ORF">O1611_g2596</name>
</gene>
<accession>A0ACC2JU31</accession>
<evidence type="ECO:0000313" key="1">
    <source>
        <dbReference type="EMBL" id="KAJ8131029.1"/>
    </source>
</evidence>
<sequence>MTAITWPDRSNILNMSDPNNKNPQNLGPFSSSTWQSNGIWGRGSIGGSRNPNHDTSLRGMAPCTRDDFRSWKLTCYMADSDELSPTAPSGSAQLNGFSESGSWPRAVWGQTNTSPNNPSPPHTKNSFSYNFTENSHATLHNLRTTSQASGLGNIMRPAGPGGSPTSLRYNAAVGAPTGEERGVPGMYGAPGASQLSSDAPGSNRRNSTDPNFSGVGHNRIGGFPSRRPETNASTMPGQYGEPRQYSFSQGSHSQPQHQRPSVSNASVSLAPETTRGQALPFSSESVPTNLSESLNRSLKLEDTAESLNGYMSNGYNNPPSQPFQLNPSSQSWQQEMNNGTRGFSYATPQDSWTEQPPASYPGAKRGSIERSSPAANSYRHHLNSPRNPSGTPNLRIDHLSRPTPRNPNMSPDVDRQQQGFQYPMQPPGFFSATQYASHHQQYYEQYAQVPNYRGQMQNGYGGQVNYGNVVRVNRDKDPSQGARSLLLEEFRSLNKSNRRYELKDLRGHIVEFSGDQHGSRFIQDKLTAANSEEKEHVFREIESNAIQLMKDVFGNYVIQKFFEHGNQVQKKLLAAQMKGKVCDLSVQMYSCRVVQKALEHVLVEQQREIVEELRSEVVQVAKDPNGNHVVQKVILMFPKLCIPFIMEAFQGQTERLSTDGYACRVIQRILEKGTDDEKKKLMTDIHPCTAKLMTDQYGNYVIQHIINHGKPEDRTIMIRQAIDRVVLLSKHKYASNVVEKCIQFGTADERRAIRTKFTTQNGDGLSQLQNIVKDQFGNYVIQKLLDFLEGEDKATFAQEVKAVVPQLRRQGNGRQNTALERLLDACEAVPSPSAPTNGANGYNSTTGTAPSTPNLAVEVGSNVPTPLLTTEQNSPQSSSPPSTSISTADEGTEEAKAAEVSSSSSAPSTLVLVQEN</sequence>
<protein>
    <submittedName>
        <fullName evidence="1">Uncharacterized protein</fullName>
    </submittedName>
</protein>
<evidence type="ECO:0000313" key="2">
    <source>
        <dbReference type="Proteomes" id="UP001153332"/>
    </source>
</evidence>